<dbReference type="AlphaFoldDB" id="A0A6A5SKY1"/>
<accession>A0A6A5SKY1</accession>
<keyword evidence="2" id="KW-1185">Reference proteome</keyword>
<dbReference type="Proteomes" id="UP000800038">
    <property type="component" value="Unassembled WGS sequence"/>
</dbReference>
<gene>
    <name evidence="1" type="ORF">EJ02DRAFT_264008</name>
</gene>
<dbReference type="PROSITE" id="PS51257">
    <property type="entry name" value="PROKAR_LIPOPROTEIN"/>
    <property type="match status" value="1"/>
</dbReference>
<dbReference type="EMBL" id="ML976086">
    <property type="protein sequence ID" value="KAF1939196.1"/>
    <property type="molecule type" value="Genomic_DNA"/>
</dbReference>
<evidence type="ECO:0000313" key="2">
    <source>
        <dbReference type="Proteomes" id="UP000800038"/>
    </source>
</evidence>
<organism evidence="1 2">
    <name type="scientific">Clathrospora elynae</name>
    <dbReference type="NCBI Taxonomy" id="706981"/>
    <lineage>
        <taxon>Eukaryota</taxon>
        <taxon>Fungi</taxon>
        <taxon>Dikarya</taxon>
        <taxon>Ascomycota</taxon>
        <taxon>Pezizomycotina</taxon>
        <taxon>Dothideomycetes</taxon>
        <taxon>Pleosporomycetidae</taxon>
        <taxon>Pleosporales</taxon>
        <taxon>Diademaceae</taxon>
        <taxon>Clathrospora</taxon>
    </lineage>
</organism>
<reference evidence="1" key="1">
    <citation type="journal article" date="2020" name="Stud. Mycol.">
        <title>101 Dothideomycetes genomes: a test case for predicting lifestyles and emergence of pathogens.</title>
        <authorList>
            <person name="Haridas S."/>
            <person name="Albert R."/>
            <person name="Binder M."/>
            <person name="Bloem J."/>
            <person name="Labutti K."/>
            <person name="Salamov A."/>
            <person name="Andreopoulos B."/>
            <person name="Baker S."/>
            <person name="Barry K."/>
            <person name="Bills G."/>
            <person name="Bluhm B."/>
            <person name="Cannon C."/>
            <person name="Castanera R."/>
            <person name="Culley D."/>
            <person name="Daum C."/>
            <person name="Ezra D."/>
            <person name="Gonzalez J."/>
            <person name="Henrissat B."/>
            <person name="Kuo A."/>
            <person name="Liang C."/>
            <person name="Lipzen A."/>
            <person name="Lutzoni F."/>
            <person name="Magnuson J."/>
            <person name="Mondo S."/>
            <person name="Nolan M."/>
            <person name="Ohm R."/>
            <person name="Pangilinan J."/>
            <person name="Park H.-J."/>
            <person name="Ramirez L."/>
            <person name="Alfaro M."/>
            <person name="Sun H."/>
            <person name="Tritt A."/>
            <person name="Yoshinaga Y."/>
            <person name="Zwiers L.-H."/>
            <person name="Turgeon B."/>
            <person name="Goodwin S."/>
            <person name="Spatafora J."/>
            <person name="Crous P."/>
            <person name="Grigoriev I."/>
        </authorList>
    </citation>
    <scope>NUCLEOTIDE SEQUENCE</scope>
    <source>
        <strain evidence="1">CBS 161.51</strain>
    </source>
</reference>
<proteinExistence type="predicted"/>
<name>A0A6A5SKY1_9PLEO</name>
<evidence type="ECO:0000313" key="1">
    <source>
        <dbReference type="EMBL" id="KAF1939196.1"/>
    </source>
</evidence>
<protein>
    <submittedName>
        <fullName evidence="1">Uncharacterized protein</fullName>
    </submittedName>
</protein>
<sequence length="112" mass="12238">MAEKMQTEDYESLDHRGTNFSSHTTGLSHSIGIACITVSHLQVAQMQPRSSPTRSSFAPGHLKKKASIVFRCIRGRGCRSCFSKWGVVAAELHAGVEQTVVETCQHAAFFGD</sequence>